<evidence type="ECO:0000313" key="1">
    <source>
        <dbReference type="EMBL" id="PON89625.1"/>
    </source>
</evidence>
<sequence length="100" mass="11849">MLHIYLPTPFPVLRCIGNTRTARPRAANEAVLGKRDSSWRQAQGKVDVSRSLYWEVLNNNDNRFLVLETSDNFHRWFHHVFLQLQVPLNLVYMRTDFDSF</sequence>
<dbReference type="InParanoid" id="A0A2P5EVT6"/>
<dbReference type="EMBL" id="JXTC01000092">
    <property type="protein sequence ID" value="PON89625.1"/>
    <property type="molecule type" value="Genomic_DNA"/>
</dbReference>
<proteinExistence type="predicted"/>
<evidence type="ECO:0000313" key="2">
    <source>
        <dbReference type="Proteomes" id="UP000237000"/>
    </source>
</evidence>
<dbReference type="Proteomes" id="UP000237000">
    <property type="component" value="Unassembled WGS sequence"/>
</dbReference>
<keyword evidence="2" id="KW-1185">Reference proteome</keyword>
<organism evidence="1 2">
    <name type="scientific">Trema orientale</name>
    <name type="common">Charcoal tree</name>
    <name type="synonym">Celtis orientalis</name>
    <dbReference type="NCBI Taxonomy" id="63057"/>
    <lineage>
        <taxon>Eukaryota</taxon>
        <taxon>Viridiplantae</taxon>
        <taxon>Streptophyta</taxon>
        <taxon>Embryophyta</taxon>
        <taxon>Tracheophyta</taxon>
        <taxon>Spermatophyta</taxon>
        <taxon>Magnoliopsida</taxon>
        <taxon>eudicotyledons</taxon>
        <taxon>Gunneridae</taxon>
        <taxon>Pentapetalae</taxon>
        <taxon>rosids</taxon>
        <taxon>fabids</taxon>
        <taxon>Rosales</taxon>
        <taxon>Cannabaceae</taxon>
        <taxon>Trema</taxon>
    </lineage>
</organism>
<reference evidence="2" key="1">
    <citation type="submission" date="2016-06" db="EMBL/GenBank/DDBJ databases">
        <title>Parallel loss of symbiosis genes in relatives of nitrogen-fixing non-legume Parasponia.</title>
        <authorList>
            <person name="Van Velzen R."/>
            <person name="Holmer R."/>
            <person name="Bu F."/>
            <person name="Rutten L."/>
            <person name="Van Zeijl A."/>
            <person name="Liu W."/>
            <person name="Santuari L."/>
            <person name="Cao Q."/>
            <person name="Sharma T."/>
            <person name="Shen D."/>
            <person name="Roswanjaya Y."/>
            <person name="Wardhani T."/>
            <person name="Kalhor M.S."/>
            <person name="Jansen J."/>
            <person name="Van den Hoogen J."/>
            <person name="Gungor B."/>
            <person name="Hartog M."/>
            <person name="Hontelez J."/>
            <person name="Verver J."/>
            <person name="Yang W.-C."/>
            <person name="Schijlen E."/>
            <person name="Repin R."/>
            <person name="Schilthuizen M."/>
            <person name="Schranz E."/>
            <person name="Heidstra R."/>
            <person name="Miyata K."/>
            <person name="Fedorova E."/>
            <person name="Kohlen W."/>
            <person name="Bisseling T."/>
            <person name="Smit S."/>
            <person name="Geurts R."/>
        </authorList>
    </citation>
    <scope>NUCLEOTIDE SEQUENCE [LARGE SCALE GENOMIC DNA]</scope>
    <source>
        <strain evidence="2">cv. RG33-2</strain>
    </source>
</reference>
<name>A0A2P5EVT6_TREOI</name>
<dbReference type="AlphaFoldDB" id="A0A2P5EVT6"/>
<accession>A0A2P5EVT6</accession>
<comment type="caution">
    <text evidence="1">The sequence shown here is derived from an EMBL/GenBank/DDBJ whole genome shotgun (WGS) entry which is preliminary data.</text>
</comment>
<gene>
    <name evidence="1" type="ORF">TorRG33x02_146070</name>
</gene>
<protein>
    <submittedName>
        <fullName evidence="1">Uncharacterized protein</fullName>
    </submittedName>
</protein>